<comment type="caution">
    <text evidence="6">The sequence shown here is derived from an EMBL/GenBank/DDBJ whole genome shotgun (WGS) entry which is preliminary data.</text>
</comment>
<dbReference type="InterPro" id="IPR017900">
    <property type="entry name" value="4Fe4S_Fe_S_CS"/>
</dbReference>
<dbReference type="GO" id="GO:0016903">
    <property type="term" value="F:oxidoreductase activity, acting on the aldehyde or oxo group of donors"/>
    <property type="evidence" value="ECO:0007669"/>
    <property type="project" value="InterPro"/>
</dbReference>
<dbReference type="EMBL" id="MHNF01000061">
    <property type="protein sequence ID" value="OGZ39379.1"/>
    <property type="molecule type" value="Genomic_DNA"/>
</dbReference>
<evidence type="ECO:0000256" key="3">
    <source>
        <dbReference type="ARBA" id="ARBA00023004"/>
    </source>
</evidence>
<dbReference type="InterPro" id="IPR002869">
    <property type="entry name" value="Pyrv_flavodox_OxRed_cen"/>
</dbReference>
<feature type="domain" description="4Fe-4S ferredoxin-type" evidence="5">
    <location>
        <begin position="241"/>
        <end position="270"/>
    </location>
</feature>
<evidence type="ECO:0000313" key="6">
    <source>
        <dbReference type="EMBL" id="OGZ39379.1"/>
    </source>
</evidence>
<name>A0A1G2FMS7_9BACT</name>
<keyword evidence="4" id="KW-0411">Iron-sulfur</keyword>
<dbReference type="PROSITE" id="PS51379">
    <property type="entry name" value="4FE4S_FER_2"/>
    <property type="match status" value="2"/>
</dbReference>
<dbReference type="GO" id="GO:0051536">
    <property type="term" value="F:iron-sulfur cluster binding"/>
    <property type="evidence" value="ECO:0007669"/>
    <property type="project" value="UniProtKB-KW"/>
</dbReference>
<sequence>MKKAQIIIVGMGGQGVQTIAKILALAIVQNGCNVSYIPRFGVEQRGTPSVAFIKSDPDKINYPLFNVADWLLILHPGARAEAAGYIDKKTQIIFDSSLMAANQINGNLSNFFGLPAVKLANDNFSGRSANLIFLGKISKELGLPFEVVWQEMLKVLGKKFKSGAVKEEGRQALLAGYESSSEKGIFFQPTHQPSKGMINLKGGGKQLFLAPERCKGCGICIVKCPVGAIKFGRRAGAFATPLPEVDLDKCNVCGNCFLYCPDGAIKVEKKNKKYGDN</sequence>
<evidence type="ECO:0000259" key="5">
    <source>
        <dbReference type="PROSITE" id="PS51379"/>
    </source>
</evidence>
<dbReference type="Gene3D" id="3.40.920.10">
    <property type="entry name" value="Pyruvate-ferredoxin oxidoreductase, PFOR, domain III"/>
    <property type="match status" value="1"/>
</dbReference>
<protein>
    <recommendedName>
        <fullName evidence="5">4Fe-4S ferredoxin-type domain-containing protein</fullName>
    </recommendedName>
</protein>
<dbReference type="PROSITE" id="PS00198">
    <property type="entry name" value="4FE4S_FER_1"/>
    <property type="match status" value="1"/>
</dbReference>
<organism evidence="6 7">
    <name type="scientific">Candidatus Portnoybacteria bacterium RIFCSPLOWO2_02_FULL_39_11</name>
    <dbReference type="NCBI Taxonomy" id="1802001"/>
    <lineage>
        <taxon>Bacteria</taxon>
        <taxon>Candidatus Portnoyibacteriota</taxon>
    </lineage>
</organism>
<dbReference type="Proteomes" id="UP000177126">
    <property type="component" value="Unassembled WGS sequence"/>
</dbReference>
<dbReference type="Pfam" id="PF12838">
    <property type="entry name" value="Fer4_7"/>
    <property type="match status" value="1"/>
</dbReference>
<dbReference type="SUPFAM" id="SSF53323">
    <property type="entry name" value="Pyruvate-ferredoxin oxidoreductase, PFOR, domain III"/>
    <property type="match status" value="1"/>
</dbReference>
<accession>A0A1G2FMS7</accession>
<dbReference type="GO" id="GO:0046872">
    <property type="term" value="F:metal ion binding"/>
    <property type="evidence" value="ECO:0007669"/>
    <property type="project" value="UniProtKB-KW"/>
</dbReference>
<evidence type="ECO:0000256" key="1">
    <source>
        <dbReference type="ARBA" id="ARBA00022723"/>
    </source>
</evidence>
<dbReference type="Pfam" id="PF01558">
    <property type="entry name" value="POR"/>
    <property type="match status" value="1"/>
</dbReference>
<evidence type="ECO:0000313" key="7">
    <source>
        <dbReference type="Proteomes" id="UP000177126"/>
    </source>
</evidence>
<dbReference type="PANTHER" id="PTHR42730">
    <property type="entry name" value="2-OXOGLUTARATE SYNTHASE SUBUNIT KORC"/>
    <property type="match status" value="1"/>
</dbReference>
<keyword evidence="1" id="KW-0479">Metal-binding</keyword>
<dbReference type="PANTHER" id="PTHR42730:SF1">
    <property type="entry name" value="2-OXOGLUTARATE SYNTHASE SUBUNIT KORC"/>
    <property type="match status" value="1"/>
</dbReference>
<dbReference type="InterPro" id="IPR019752">
    <property type="entry name" value="Pyrv/ketoisovalerate_OxRed_cat"/>
</dbReference>
<feature type="domain" description="4Fe-4S ferredoxin-type" evidence="5">
    <location>
        <begin position="205"/>
        <end position="234"/>
    </location>
</feature>
<dbReference type="SUPFAM" id="SSF54862">
    <property type="entry name" value="4Fe-4S ferredoxins"/>
    <property type="match status" value="1"/>
</dbReference>
<keyword evidence="3" id="KW-0408">Iron</keyword>
<gene>
    <name evidence="6" type="ORF">A3B04_03990</name>
</gene>
<dbReference type="Gene3D" id="3.30.70.20">
    <property type="match status" value="1"/>
</dbReference>
<reference evidence="6 7" key="1">
    <citation type="journal article" date="2016" name="Nat. Commun.">
        <title>Thousands of microbial genomes shed light on interconnected biogeochemical processes in an aquifer system.</title>
        <authorList>
            <person name="Anantharaman K."/>
            <person name="Brown C.T."/>
            <person name="Hug L.A."/>
            <person name="Sharon I."/>
            <person name="Castelle C.J."/>
            <person name="Probst A.J."/>
            <person name="Thomas B.C."/>
            <person name="Singh A."/>
            <person name="Wilkins M.J."/>
            <person name="Karaoz U."/>
            <person name="Brodie E.L."/>
            <person name="Williams K.H."/>
            <person name="Hubbard S.S."/>
            <person name="Banfield J.F."/>
        </authorList>
    </citation>
    <scope>NUCLEOTIDE SEQUENCE [LARGE SCALE GENOMIC DNA]</scope>
</reference>
<dbReference type="InterPro" id="IPR052554">
    <property type="entry name" value="2-oxoglutarate_synth_KorC"/>
</dbReference>
<keyword evidence="2" id="KW-0560">Oxidoreductase</keyword>
<proteinExistence type="predicted"/>
<dbReference type="AlphaFoldDB" id="A0A1G2FMS7"/>
<dbReference type="InterPro" id="IPR017896">
    <property type="entry name" value="4Fe4S_Fe-S-bd"/>
</dbReference>
<evidence type="ECO:0000256" key="2">
    <source>
        <dbReference type="ARBA" id="ARBA00023002"/>
    </source>
</evidence>
<evidence type="ECO:0000256" key="4">
    <source>
        <dbReference type="ARBA" id="ARBA00023014"/>
    </source>
</evidence>